<reference evidence="1 2" key="1">
    <citation type="submission" date="2019-02" db="EMBL/GenBank/DDBJ databases">
        <title>Genome sequencing of the rare red list fungi Antrodiella citrinella (Flaviporus citrinellus).</title>
        <authorList>
            <person name="Buettner E."/>
            <person name="Kellner H."/>
        </authorList>
    </citation>
    <scope>NUCLEOTIDE SEQUENCE [LARGE SCALE GENOMIC DNA]</scope>
    <source>
        <strain evidence="1 2">DSM 108506</strain>
    </source>
</reference>
<dbReference type="OrthoDB" id="191995at2759"/>
<dbReference type="GO" id="GO:0016226">
    <property type="term" value="P:iron-sulfur cluster assembly"/>
    <property type="evidence" value="ECO:0007669"/>
    <property type="project" value="TreeGrafter"/>
</dbReference>
<accession>A0A4S4MZB7</accession>
<dbReference type="Proteomes" id="UP000308730">
    <property type="component" value="Unassembled WGS sequence"/>
</dbReference>
<evidence type="ECO:0000313" key="1">
    <source>
        <dbReference type="EMBL" id="THH31876.1"/>
    </source>
</evidence>
<dbReference type="GO" id="GO:0005759">
    <property type="term" value="C:mitochondrial matrix"/>
    <property type="evidence" value="ECO:0007669"/>
    <property type="project" value="TreeGrafter"/>
</dbReference>
<keyword evidence="2" id="KW-1185">Reference proteome</keyword>
<gene>
    <name evidence="1" type="ORF">EUX98_g2319</name>
</gene>
<dbReference type="InterPro" id="IPR045179">
    <property type="entry name" value="YgfZ/GcvT"/>
</dbReference>
<protein>
    <recommendedName>
        <fullName evidence="3">Aminomethyltransferase folate-binding domain-containing protein</fullName>
    </recommendedName>
</protein>
<dbReference type="InterPro" id="IPR027266">
    <property type="entry name" value="TrmE/GcvT-like"/>
</dbReference>
<dbReference type="SUPFAM" id="SSF103025">
    <property type="entry name" value="Folate-binding domain"/>
    <property type="match status" value="1"/>
</dbReference>
<evidence type="ECO:0008006" key="3">
    <source>
        <dbReference type="Google" id="ProtNLM"/>
    </source>
</evidence>
<dbReference type="Gene3D" id="3.30.1360.120">
    <property type="entry name" value="Probable tRNA modification gtpase trme, domain 1"/>
    <property type="match status" value="1"/>
</dbReference>
<dbReference type="PANTHER" id="PTHR22602">
    <property type="entry name" value="TRANSFERASE CAF17, MITOCHONDRIAL-RELATED"/>
    <property type="match status" value="1"/>
</dbReference>
<proteinExistence type="predicted"/>
<dbReference type="AlphaFoldDB" id="A0A4S4MZB7"/>
<dbReference type="EMBL" id="SGPM01000035">
    <property type="protein sequence ID" value="THH31876.1"/>
    <property type="molecule type" value="Genomic_DNA"/>
</dbReference>
<sequence length="267" mass="29795">MVLKPRLRGYASTSAPAKRVGWDTVNHLIQQKPAYAKLPDRSVLSVAGPGVGQFLDGLISGKMPEDSARAHFYSVFLNAKGRILYDVFLHSNAAAESEPGYLIEYDARPSEAPPLLQMLKRHLLRSKIKVRDLSENYDVWTMWSPHLTNPGENLWEYHPTGVIEPAFALDNTHRWGTQPMPFVDSRAVGMGTRALVPKSSPNTLVLADDVAEVTAEDYRLHRYLNGVPEGVDDLPPMHAFPINSSLDIMGAQRAVIWGRNISRERDT</sequence>
<comment type="caution">
    <text evidence="1">The sequence shown here is derived from an EMBL/GenBank/DDBJ whole genome shotgun (WGS) entry which is preliminary data.</text>
</comment>
<name>A0A4S4MZB7_9APHY</name>
<dbReference type="PANTHER" id="PTHR22602:SF0">
    <property type="entry name" value="TRANSFERASE CAF17, MITOCHONDRIAL-RELATED"/>
    <property type="match status" value="1"/>
</dbReference>
<evidence type="ECO:0000313" key="2">
    <source>
        <dbReference type="Proteomes" id="UP000308730"/>
    </source>
</evidence>
<organism evidence="1 2">
    <name type="scientific">Antrodiella citrinella</name>
    <dbReference type="NCBI Taxonomy" id="2447956"/>
    <lineage>
        <taxon>Eukaryota</taxon>
        <taxon>Fungi</taxon>
        <taxon>Dikarya</taxon>
        <taxon>Basidiomycota</taxon>
        <taxon>Agaricomycotina</taxon>
        <taxon>Agaricomycetes</taxon>
        <taxon>Polyporales</taxon>
        <taxon>Steccherinaceae</taxon>
        <taxon>Antrodiella</taxon>
    </lineage>
</organism>